<dbReference type="RefSeq" id="XP_002910074.1">
    <property type="nucleotide sequence ID" value="XM_002910028.1"/>
</dbReference>
<accession>D6RQZ7</accession>
<evidence type="ECO:0000313" key="2">
    <source>
        <dbReference type="Proteomes" id="UP000001861"/>
    </source>
</evidence>
<reference evidence="1 2" key="1">
    <citation type="journal article" date="2010" name="Proc. Natl. Acad. Sci. U.S.A.">
        <title>Insights into evolution of multicellular fungi from the assembled chromosomes of the mushroom Coprinopsis cinerea (Coprinus cinereus).</title>
        <authorList>
            <person name="Stajich J.E."/>
            <person name="Wilke S.K."/>
            <person name="Ahren D."/>
            <person name="Au C.H."/>
            <person name="Birren B.W."/>
            <person name="Borodovsky M."/>
            <person name="Burns C."/>
            <person name="Canback B."/>
            <person name="Casselton L.A."/>
            <person name="Cheng C.K."/>
            <person name="Deng J."/>
            <person name="Dietrich F.S."/>
            <person name="Fargo D.C."/>
            <person name="Farman M.L."/>
            <person name="Gathman A.C."/>
            <person name="Goldberg J."/>
            <person name="Guigo R."/>
            <person name="Hoegger P.J."/>
            <person name="Hooker J.B."/>
            <person name="Huggins A."/>
            <person name="James T.Y."/>
            <person name="Kamada T."/>
            <person name="Kilaru S."/>
            <person name="Kodira C."/>
            <person name="Kues U."/>
            <person name="Kupfer D."/>
            <person name="Kwan H.S."/>
            <person name="Lomsadze A."/>
            <person name="Li W."/>
            <person name="Lilly W.W."/>
            <person name="Ma L.J."/>
            <person name="Mackey A.J."/>
            <person name="Manning G."/>
            <person name="Martin F."/>
            <person name="Muraguchi H."/>
            <person name="Natvig D.O."/>
            <person name="Palmerini H."/>
            <person name="Ramesh M.A."/>
            <person name="Rehmeyer C.J."/>
            <person name="Roe B.A."/>
            <person name="Shenoy N."/>
            <person name="Stanke M."/>
            <person name="Ter-Hovhannisyan V."/>
            <person name="Tunlid A."/>
            <person name="Velagapudi R."/>
            <person name="Vision T.J."/>
            <person name="Zeng Q."/>
            <person name="Zolan M.E."/>
            <person name="Pukkila P.J."/>
        </authorList>
    </citation>
    <scope>NUCLEOTIDE SEQUENCE [LARGE SCALE GENOMIC DNA]</scope>
    <source>
        <strain evidence="2">Okayama-7 / 130 / ATCC MYA-4618 / FGSC 9003</strain>
    </source>
</reference>
<comment type="caution">
    <text evidence="1">The sequence shown here is derived from an EMBL/GenBank/DDBJ whole genome shotgun (WGS) entry which is preliminary data.</text>
</comment>
<evidence type="ECO:0008006" key="3">
    <source>
        <dbReference type="Google" id="ProtNLM"/>
    </source>
</evidence>
<gene>
    <name evidence="1" type="ORF">CC1G_15794</name>
</gene>
<dbReference type="HOGENOM" id="CLU_1731370_0_0_1"/>
<dbReference type="Proteomes" id="UP000001861">
    <property type="component" value="Unassembled WGS sequence"/>
</dbReference>
<dbReference type="InterPro" id="IPR027417">
    <property type="entry name" value="P-loop_NTPase"/>
</dbReference>
<organism evidence="1 2">
    <name type="scientific">Coprinopsis cinerea (strain Okayama-7 / 130 / ATCC MYA-4618 / FGSC 9003)</name>
    <name type="common">Inky cap fungus</name>
    <name type="synonym">Hormographiella aspergillata</name>
    <dbReference type="NCBI Taxonomy" id="240176"/>
    <lineage>
        <taxon>Eukaryota</taxon>
        <taxon>Fungi</taxon>
        <taxon>Dikarya</taxon>
        <taxon>Basidiomycota</taxon>
        <taxon>Agaricomycotina</taxon>
        <taxon>Agaricomycetes</taxon>
        <taxon>Agaricomycetidae</taxon>
        <taxon>Agaricales</taxon>
        <taxon>Agaricineae</taxon>
        <taxon>Psathyrellaceae</taxon>
        <taxon>Coprinopsis</taxon>
    </lineage>
</organism>
<name>D6RQZ7_COPC7</name>
<keyword evidence="2" id="KW-1185">Reference proteome</keyword>
<protein>
    <recommendedName>
        <fullName evidence="3">NACHT domain-containing protein</fullName>
    </recommendedName>
</protein>
<proteinExistence type="predicted"/>
<dbReference type="AlphaFoldDB" id="D6RQZ7"/>
<dbReference type="KEGG" id="cci:CC1G_15794"/>
<dbReference type="SUPFAM" id="SSF52540">
    <property type="entry name" value="P-loop containing nucleoside triphosphate hydrolases"/>
    <property type="match status" value="1"/>
</dbReference>
<dbReference type="EMBL" id="AACS02000013">
    <property type="protein sequence ID" value="EFI26580.1"/>
    <property type="molecule type" value="Genomic_DNA"/>
</dbReference>
<dbReference type="OrthoDB" id="2928561at2759"/>
<sequence length="151" mass="17188">MQMWASQSPGQEMNSVFWLYGSVGLGKTTITKTFPERWEALDMLGASFSLPIQPNQLIIEPFRKIPSLENYKSVVIDALDQCIGPEGVNKEQGQSLVLQFIQTLVIAQLLTILLCSRQEKWIEEALEELPHLSGNMERFASDSREWNYVKP</sequence>
<dbReference type="VEuPathDB" id="FungiDB:CC1G_15794"/>
<evidence type="ECO:0000313" key="1">
    <source>
        <dbReference type="EMBL" id="EFI26580.1"/>
    </source>
</evidence>
<dbReference type="InParanoid" id="D6RQZ7"/>
<dbReference type="GeneID" id="9380167"/>